<accession>A0A6M9Q454</accession>
<dbReference type="SUPFAM" id="SSF53850">
    <property type="entry name" value="Periplasmic binding protein-like II"/>
    <property type="match status" value="1"/>
</dbReference>
<evidence type="ECO:0000313" key="3">
    <source>
        <dbReference type="EMBL" id="QKM64976.1"/>
    </source>
</evidence>
<dbReference type="PIRSF" id="PIRSF017082">
    <property type="entry name" value="YflP"/>
    <property type="match status" value="1"/>
</dbReference>
<comment type="similarity">
    <text evidence="1">Belongs to the UPF0065 (bug) family.</text>
</comment>
<dbReference type="CDD" id="cd07012">
    <property type="entry name" value="PBP2_Bug_TTT"/>
    <property type="match status" value="1"/>
</dbReference>
<dbReference type="PANTHER" id="PTHR42928:SF5">
    <property type="entry name" value="BLR1237 PROTEIN"/>
    <property type="match status" value="1"/>
</dbReference>
<dbReference type="PANTHER" id="PTHR42928">
    <property type="entry name" value="TRICARBOXYLATE-BINDING PROTEIN"/>
    <property type="match status" value="1"/>
</dbReference>
<feature type="chain" id="PRO_5026892970" evidence="2">
    <location>
        <begin position="27"/>
        <end position="323"/>
    </location>
</feature>
<dbReference type="Gene3D" id="3.40.190.10">
    <property type="entry name" value="Periplasmic binding protein-like II"/>
    <property type="match status" value="1"/>
</dbReference>
<keyword evidence="2" id="KW-0732">Signal</keyword>
<evidence type="ECO:0000256" key="2">
    <source>
        <dbReference type="SAM" id="SignalP"/>
    </source>
</evidence>
<dbReference type="Proteomes" id="UP000503312">
    <property type="component" value="Chromosome"/>
</dbReference>
<reference evidence="3 4" key="1">
    <citation type="submission" date="2018-04" db="EMBL/GenBank/DDBJ databases">
        <title>Polynucleobacter sp. UH21B genome.</title>
        <authorList>
            <person name="Hahn M.W."/>
        </authorList>
    </citation>
    <scope>NUCLEOTIDE SEQUENCE [LARGE SCALE GENOMIC DNA]</scope>
    <source>
        <strain evidence="3 4">MWH-UH21B</strain>
    </source>
</reference>
<name>A0A6M9Q454_9BURK</name>
<organism evidence="3 4">
    <name type="scientific">Polynucleobacter tropicus</name>
    <dbReference type="NCBI Taxonomy" id="1743174"/>
    <lineage>
        <taxon>Bacteria</taxon>
        <taxon>Pseudomonadati</taxon>
        <taxon>Pseudomonadota</taxon>
        <taxon>Betaproteobacteria</taxon>
        <taxon>Burkholderiales</taxon>
        <taxon>Burkholderiaceae</taxon>
        <taxon>Polynucleobacter</taxon>
    </lineage>
</organism>
<dbReference type="RefSeq" id="WP_173956019.1">
    <property type="nucleotide sequence ID" value="NZ_CP028942.1"/>
</dbReference>
<dbReference type="Gene3D" id="3.40.190.150">
    <property type="entry name" value="Bordetella uptake gene, domain 1"/>
    <property type="match status" value="1"/>
</dbReference>
<dbReference type="InterPro" id="IPR005064">
    <property type="entry name" value="BUG"/>
</dbReference>
<dbReference type="EMBL" id="CP028942">
    <property type="protein sequence ID" value="QKM64976.1"/>
    <property type="molecule type" value="Genomic_DNA"/>
</dbReference>
<evidence type="ECO:0000313" key="4">
    <source>
        <dbReference type="Proteomes" id="UP000503312"/>
    </source>
</evidence>
<keyword evidence="4" id="KW-1185">Reference proteome</keyword>
<dbReference type="InterPro" id="IPR042100">
    <property type="entry name" value="Bug_dom1"/>
</dbReference>
<evidence type="ECO:0000256" key="1">
    <source>
        <dbReference type="ARBA" id="ARBA00006987"/>
    </source>
</evidence>
<gene>
    <name evidence="3" type="ORF">DCO17_06875</name>
</gene>
<feature type="signal peptide" evidence="2">
    <location>
        <begin position="1"/>
        <end position="26"/>
    </location>
</feature>
<protein>
    <submittedName>
        <fullName evidence="3">C4-dicarboxylate ABC transporter substrate-binding protein</fullName>
    </submittedName>
</protein>
<sequence>MKVHQKATHIVAGFCFFLGLCTAAFAQSAAPFPDRTIQYIIPFPPAGESDLVARYQADISAKKFGQPMVVMNRAGAGGALVWSALNTYPADGSTVVGVNIPHTILQPLQEGIQYKTEDINAIYYYHFTPDALMVSADSPYKTYQEFIAAAKKEPGKMSLAGSAQYSANHMAVERLNKLAGVKINYVPFKGTGDLITALIGMHVDGAMGYLPLAIQQKGKVRTLAIATEKRNPALPDVPTFKELGLNWVDGAYRGVAVPKSTPLVLQQKLSDYFAKLNADPETKKKLEESGFVLVDIPLAKMPAFIKDKTAQSMEDAKNAGMIK</sequence>
<dbReference type="Pfam" id="PF03401">
    <property type="entry name" value="TctC"/>
    <property type="match status" value="1"/>
</dbReference>
<dbReference type="KEGG" id="ptrp:DCO17_06875"/>
<proteinExistence type="inferred from homology"/>
<dbReference type="AlphaFoldDB" id="A0A6M9Q454"/>